<dbReference type="EMBL" id="KN735643">
    <property type="protein sequence ID" value="KIH56499.1"/>
    <property type="molecule type" value="Genomic_DNA"/>
</dbReference>
<dbReference type="InterPro" id="IPR036817">
    <property type="entry name" value="Transthyretin/HIU_hydrolase_sf"/>
</dbReference>
<feature type="domain" description="Transthyretin/hydroxyisourate hydrolase" evidence="8">
    <location>
        <begin position="4"/>
        <end position="77"/>
    </location>
</feature>
<dbReference type="AlphaFoldDB" id="A0A0C2GCA3"/>
<dbReference type="NCBIfam" id="TIGR02962">
    <property type="entry name" value="hdxy_isourate"/>
    <property type="match status" value="1"/>
</dbReference>
<organism evidence="9 10">
    <name type="scientific">Ancylostoma duodenale</name>
    <dbReference type="NCBI Taxonomy" id="51022"/>
    <lineage>
        <taxon>Eukaryota</taxon>
        <taxon>Metazoa</taxon>
        <taxon>Ecdysozoa</taxon>
        <taxon>Nematoda</taxon>
        <taxon>Chromadorea</taxon>
        <taxon>Rhabditida</taxon>
        <taxon>Rhabditina</taxon>
        <taxon>Rhabditomorpha</taxon>
        <taxon>Strongyloidea</taxon>
        <taxon>Ancylostomatidae</taxon>
        <taxon>Ancylostomatinae</taxon>
        <taxon>Ancylostoma</taxon>
    </lineage>
</organism>
<proteinExistence type="inferred from homology"/>
<evidence type="ECO:0000313" key="9">
    <source>
        <dbReference type="EMBL" id="KIH56499.1"/>
    </source>
</evidence>
<dbReference type="Pfam" id="PF00576">
    <property type="entry name" value="Transthyretin"/>
    <property type="match status" value="1"/>
</dbReference>
<evidence type="ECO:0000256" key="1">
    <source>
        <dbReference type="ARBA" id="ARBA00001043"/>
    </source>
</evidence>
<dbReference type="InterPro" id="IPR023416">
    <property type="entry name" value="Transthyretin/HIU_hydrolase_d"/>
</dbReference>
<evidence type="ECO:0000313" key="10">
    <source>
        <dbReference type="Proteomes" id="UP000054047"/>
    </source>
</evidence>
<dbReference type="OrthoDB" id="10265230at2759"/>
<comment type="catalytic activity">
    <reaction evidence="1 7">
        <text>5-hydroxyisourate + H2O = 5-hydroxy-2-oxo-4-ureido-2,5-dihydro-1H-imidazole-5-carboxylate + H(+)</text>
        <dbReference type="Rhea" id="RHEA:23736"/>
        <dbReference type="ChEBI" id="CHEBI:15377"/>
        <dbReference type="ChEBI" id="CHEBI:15378"/>
        <dbReference type="ChEBI" id="CHEBI:18072"/>
        <dbReference type="ChEBI" id="CHEBI:58639"/>
        <dbReference type="EC" id="3.5.2.17"/>
    </reaction>
</comment>
<evidence type="ECO:0000256" key="3">
    <source>
        <dbReference type="ARBA" id="ARBA00009850"/>
    </source>
</evidence>
<keyword evidence="5 7" id="KW-0659">Purine metabolism</keyword>
<name>A0A0C2GCA3_9BILA</name>
<sequence length="78" mass="9210">NCSRRTGEDGRVPWVSPNFSLREGTYKIVFGVEEYYRKKDMECFYPYVEIVFKVNNATQHYHIPLTLSPFAYSTYRGS</sequence>
<dbReference type="PANTHER" id="PTHR10395">
    <property type="entry name" value="URICASE AND TRANSTHYRETIN-RELATED"/>
    <property type="match status" value="1"/>
</dbReference>
<comment type="function">
    <text evidence="2">Catalyzes the hydrolysis of 5-hydroxyisourate (HIU) to 2-oxo-4-hydroxy-4-carboxy-5-ureidoimidazoline (OHCU).</text>
</comment>
<dbReference type="Gene3D" id="2.60.40.180">
    <property type="entry name" value="Transthyretin/hydroxyisourate hydrolase domain"/>
    <property type="match status" value="1"/>
</dbReference>
<dbReference type="Proteomes" id="UP000054047">
    <property type="component" value="Unassembled WGS sequence"/>
</dbReference>
<dbReference type="GO" id="GO:0006144">
    <property type="term" value="P:purine nucleobase metabolic process"/>
    <property type="evidence" value="ECO:0007669"/>
    <property type="project" value="UniProtKB-KW"/>
</dbReference>
<comment type="similarity">
    <text evidence="3 7">Belongs to the transthyretin family. 5-hydroxyisourate hydrolase subfamily.</text>
</comment>
<feature type="non-terminal residue" evidence="9">
    <location>
        <position position="1"/>
    </location>
</feature>
<dbReference type="PANTHER" id="PTHR10395:SF7">
    <property type="entry name" value="5-HYDROXYISOURATE HYDROLASE"/>
    <property type="match status" value="1"/>
</dbReference>
<dbReference type="GO" id="GO:0033971">
    <property type="term" value="F:hydroxyisourate hydrolase activity"/>
    <property type="evidence" value="ECO:0007669"/>
    <property type="project" value="UniProtKB-EC"/>
</dbReference>
<protein>
    <recommendedName>
        <fullName evidence="7">5-hydroxyisourate hydrolase</fullName>
        <shortName evidence="7">HIU hydrolase</shortName>
        <shortName evidence="7">HIUHase</shortName>
        <ecNumber evidence="7">3.5.2.17</ecNumber>
    </recommendedName>
</protein>
<evidence type="ECO:0000256" key="6">
    <source>
        <dbReference type="ARBA" id="ARBA00022801"/>
    </source>
</evidence>
<evidence type="ECO:0000256" key="5">
    <source>
        <dbReference type="ARBA" id="ARBA00022631"/>
    </source>
</evidence>
<gene>
    <name evidence="9" type="ORF">ANCDUO_13319</name>
</gene>
<comment type="subunit">
    <text evidence="4 7">Homotetramer.</text>
</comment>
<accession>A0A0C2GCA3</accession>
<dbReference type="EC" id="3.5.2.17" evidence="7"/>
<evidence type="ECO:0000259" key="8">
    <source>
        <dbReference type="Pfam" id="PF00576"/>
    </source>
</evidence>
<dbReference type="SUPFAM" id="SSF49472">
    <property type="entry name" value="Transthyretin (synonym: prealbumin)"/>
    <property type="match status" value="1"/>
</dbReference>
<dbReference type="InterPro" id="IPR014306">
    <property type="entry name" value="Hydroxyisourate_hydrolase"/>
</dbReference>
<evidence type="ECO:0000256" key="2">
    <source>
        <dbReference type="ARBA" id="ARBA00002704"/>
    </source>
</evidence>
<keyword evidence="10" id="KW-1185">Reference proteome</keyword>
<reference evidence="9 10" key="1">
    <citation type="submission" date="2013-12" db="EMBL/GenBank/DDBJ databases">
        <title>Draft genome of the parsitic nematode Ancylostoma duodenale.</title>
        <authorList>
            <person name="Mitreva M."/>
        </authorList>
    </citation>
    <scope>NUCLEOTIDE SEQUENCE [LARGE SCALE GENOMIC DNA]</scope>
    <source>
        <strain evidence="9 10">Zhejiang</strain>
    </source>
</reference>
<evidence type="ECO:0000256" key="7">
    <source>
        <dbReference type="RuleBase" id="RU361270"/>
    </source>
</evidence>
<keyword evidence="6 7" id="KW-0378">Hydrolase</keyword>
<evidence type="ECO:0000256" key="4">
    <source>
        <dbReference type="ARBA" id="ARBA00011881"/>
    </source>
</evidence>